<sequence length="61" mass="6669">MLHAAKMIRLVIRILGNIIGIYVISLIIPGFSITGGWQTIVLAGVALGIVNVIIRMFTFFI</sequence>
<comment type="caution">
    <text evidence="2">The sequence shown here is derived from an EMBL/GenBank/DDBJ whole genome shotgun (WGS) entry which is preliminary data.</text>
</comment>
<evidence type="ECO:0008006" key="4">
    <source>
        <dbReference type="Google" id="ProtNLM"/>
    </source>
</evidence>
<accession>A0A1F8H097</accession>
<dbReference type="AlphaFoldDB" id="A0A1F8H097"/>
<dbReference type="InterPro" id="IPR007165">
    <property type="entry name" value="Phage_holin_4_2"/>
</dbReference>
<gene>
    <name evidence="2" type="ORF">A3I96_02225</name>
</gene>
<reference evidence="2 3" key="1">
    <citation type="journal article" date="2016" name="Nat. Commun.">
        <title>Thousands of microbial genomes shed light on interconnected biogeochemical processes in an aquifer system.</title>
        <authorList>
            <person name="Anantharaman K."/>
            <person name="Brown C.T."/>
            <person name="Hug L.A."/>
            <person name="Sharon I."/>
            <person name="Castelle C.J."/>
            <person name="Probst A.J."/>
            <person name="Thomas B.C."/>
            <person name="Singh A."/>
            <person name="Wilkins M.J."/>
            <person name="Karaoz U."/>
            <person name="Brodie E.L."/>
            <person name="Williams K.H."/>
            <person name="Hubbard S.S."/>
            <person name="Banfield J.F."/>
        </authorList>
    </citation>
    <scope>NUCLEOTIDE SEQUENCE [LARGE SCALE GENOMIC DNA]</scope>
</reference>
<evidence type="ECO:0000313" key="2">
    <source>
        <dbReference type="EMBL" id="OGN31092.1"/>
    </source>
</evidence>
<keyword evidence="1" id="KW-0812">Transmembrane</keyword>
<keyword evidence="1" id="KW-1133">Transmembrane helix</keyword>
<dbReference type="Proteomes" id="UP000177111">
    <property type="component" value="Unassembled WGS sequence"/>
</dbReference>
<feature type="transmembrane region" description="Helical" evidence="1">
    <location>
        <begin position="39"/>
        <end position="60"/>
    </location>
</feature>
<keyword evidence="1" id="KW-0472">Membrane</keyword>
<protein>
    <recommendedName>
        <fullName evidence="4">Polysaccharide biosynthesis protein C-terminal domain-containing protein</fullName>
    </recommendedName>
</protein>
<proteinExistence type="predicted"/>
<feature type="transmembrane region" description="Helical" evidence="1">
    <location>
        <begin position="12"/>
        <end position="33"/>
    </location>
</feature>
<evidence type="ECO:0000256" key="1">
    <source>
        <dbReference type="SAM" id="Phobius"/>
    </source>
</evidence>
<evidence type="ECO:0000313" key="3">
    <source>
        <dbReference type="Proteomes" id="UP000177111"/>
    </source>
</evidence>
<dbReference type="EMBL" id="MGKT01000006">
    <property type="protein sequence ID" value="OGN31092.1"/>
    <property type="molecule type" value="Genomic_DNA"/>
</dbReference>
<dbReference type="Pfam" id="PF04020">
    <property type="entry name" value="Phage_holin_4_2"/>
    <property type="match status" value="1"/>
</dbReference>
<organism evidence="2 3">
    <name type="scientific">Candidatus Yanofskybacteria bacterium RIFCSPLOWO2_02_FULL_44_18</name>
    <dbReference type="NCBI Taxonomy" id="1802705"/>
    <lineage>
        <taxon>Bacteria</taxon>
        <taxon>Candidatus Yanofskyibacteriota</taxon>
    </lineage>
</organism>
<name>A0A1F8H097_9BACT</name>